<evidence type="ECO:0000256" key="6">
    <source>
        <dbReference type="ARBA" id="ARBA00023211"/>
    </source>
</evidence>
<keyword evidence="3 9" id="KW-0479">Metal-binding</keyword>
<gene>
    <name evidence="11" type="ORF">OEA41_007773</name>
</gene>
<keyword evidence="5 8" id="KW-0342">GTP-binding</keyword>
<evidence type="ECO:0000256" key="3">
    <source>
        <dbReference type="ARBA" id="ARBA00022723"/>
    </source>
</evidence>
<dbReference type="SUPFAM" id="SSF103365">
    <property type="entry name" value="Hypothetical protein PH1602"/>
    <property type="match status" value="2"/>
</dbReference>
<organism evidence="11 12">
    <name type="scientific">Lepraria neglecta</name>
    <dbReference type="NCBI Taxonomy" id="209136"/>
    <lineage>
        <taxon>Eukaryota</taxon>
        <taxon>Fungi</taxon>
        <taxon>Dikarya</taxon>
        <taxon>Ascomycota</taxon>
        <taxon>Pezizomycotina</taxon>
        <taxon>Lecanoromycetes</taxon>
        <taxon>OSLEUM clade</taxon>
        <taxon>Lecanoromycetidae</taxon>
        <taxon>Lecanorales</taxon>
        <taxon>Lecanorineae</taxon>
        <taxon>Stereocaulaceae</taxon>
        <taxon>Lepraria</taxon>
    </lineage>
</organism>
<dbReference type="AlphaFoldDB" id="A0AAD9ZE61"/>
<protein>
    <recommendedName>
        <fullName evidence="1">3'-phosphate/5'-hydroxy nucleic acid ligase</fullName>
        <ecNumber evidence="1">6.5.1.8</ecNumber>
    </recommendedName>
</protein>
<dbReference type="InterPro" id="IPR001233">
    <property type="entry name" value="RtcB"/>
</dbReference>
<evidence type="ECO:0000256" key="10">
    <source>
        <dbReference type="SAM" id="MobiDB-lite"/>
    </source>
</evidence>
<feature type="binding site" evidence="9">
    <location>
        <position position="176"/>
    </location>
    <ligand>
        <name>Mn(2+)</name>
        <dbReference type="ChEBI" id="CHEBI:29035"/>
        <label>1</label>
    </ligand>
</feature>
<keyword evidence="2" id="KW-0436">Ligase</keyword>
<sequence>MPTRVTVASNTKQSQKAPLLIPSSTSFDPNPSSSCYSLVIKTAQSKLRLKKASRIFVHGGRELTTQKDWEDVLKDDVVLLVSTGEGYVGSRTEDDPSKPGQGGQHADANPDCSIELLADNAFVDTLSITQLETTARALPGIVHAVGQPDLHPGTKFPIGAVFVSKGWLHPPLIGGDIGCGMAWYKTRLSRSQVEGDKGRKIAEKLRGLEGAWRRQEDREVWLGDEEGKGSCSAGEQWDASLGTVGAGNHFAELQVVEESSMGNPTSGREDAQHELYEDEVVLLVHSGSRGYGSHILKAFTKEGGHDSIRDDDSTAKEYLDAHDRACAWASGNRDLIALRFLACLEPGSWDLGLNSGIPLGSSLSADHIRQARRDVQSRRVVDIWHNNVEITTWPPAQSAYEGWLLPSDSATLPDSSTQKANNGDQPHSDTAALPALTAQKFNISDELPLEKFYIHRKGAAPTHNPSSSKPLTILPLPGSRATPTLILHPTFTPHNTYGQTNALSLAHGAGRALSRAKAATYVAEKYAGKANDLLRGDFVKADKRGNKIAGGKGGEGRDVHGGCWVVCEDKQLVWEEAPEAYKDVWDVGEDLVAKGCCESWGWCRGRVSYKVRKE</sequence>
<evidence type="ECO:0000313" key="12">
    <source>
        <dbReference type="Proteomes" id="UP001276659"/>
    </source>
</evidence>
<dbReference type="GO" id="GO:0006396">
    <property type="term" value="P:RNA processing"/>
    <property type="evidence" value="ECO:0007669"/>
    <property type="project" value="InterPro"/>
</dbReference>
<dbReference type="PANTHER" id="PTHR11118">
    <property type="entry name" value="RNA-SPLICING LIGASE RTCB HOMOLOG"/>
    <property type="match status" value="1"/>
</dbReference>
<comment type="caution">
    <text evidence="11">The sequence shown here is derived from an EMBL/GenBank/DDBJ whole genome shotgun (WGS) entry which is preliminary data.</text>
</comment>
<comment type="cofactor">
    <cofactor evidence="9">
        <name>Mn(2+)</name>
        <dbReference type="ChEBI" id="CHEBI:29035"/>
    </cofactor>
    <text evidence="9">Binds 2 manganese ions per subunit.</text>
</comment>
<feature type="binding site" evidence="9">
    <location>
        <position position="285"/>
    </location>
    <ligand>
        <name>Mn(2+)</name>
        <dbReference type="ChEBI" id="CHEBI:29035"/>
        <label>2</label>
    </ligand>
</feature>
<dbReference type="Pfam" id="PF01139">
    <property type="entry name" value="RtcB"/>
    <property type="match status" value="3"/>
</dbReference>
<dbReference type="GO" id="GO:0003972">
    <property type="term" value="F:RNA ligase (ATP) activity"/>
    <property type="evidence" value="ECO:0007669"/>
    <property type="project" value="TreeGrafter"/>
</dbReference>
<reference evidence="11" key="1">
    <citation type="submission" date="2022-11" db="EMBL/GenBank/DDBJ databases">
        <title>Chromosomal genome sequence assembly and mating type (MAT) locus characterization of the leprose asexual lichenized fungus Lepraria neglecta (Nyl.) Erichsen.</title>
        <authorList>
            <person name="Allen J.L."/>
            <person name="Pfeffer B."/>
        </authorList>
    </citation>
    <scope>NUCLEOTIDE SEQUENCE</scope>
    <source>
        <strain evidence="11">Allen 5258</strain>
    </source>
</reference>
<keyword evidence="12" id="KW-1185">Reference proteome</keyword>
<feature type="region of interest" description="Disordered" evidence="10">
    <location>
        <begin position="411"/>
        <end position="430"/>
    </location>
</feature>
<evidence type="ECO:0000256" key="1">
    <source>
        <dbReference type="ARBA" id="ARBA00012726"/>
    </source>
</evidence>
<dbReference type="Gene3D" id="3.90.1860.10">
    <property type="entry name" value="tRNA-splicing ligase RtcB"/>
    <property type="match status" value="2"/>
</dbReference>
<evidence type="ECO:0000256" key="7">
    <source>
        <dbReference type="ARBA" id="ARBA00047746"/>
    </source>
</evidence>
<evidence type="ECO:0000256" key="8">
    <source>
        <dbReference type="PIRSR" id="PIRSR601233-2"/>
    </source>
</evidence>
<dbReference type="EC" id="6.5.1.8" evidence="1"/>
<evidence type="ECO:0000256" key="2">
    <source>
        <dbReference type="ARBA" id="ARBA00022598"/>
    </source>
</evidence>
<evidence type="ECO:0000313" key="11">
    <source>
        <dbReference type="EMBL" id="KAK3176450.1"/>
    </source>
</evidence>
<evidence type="ECO:0000256" key="5">
    <source>
        <dbReference type="ARBA" id="ARBA00023134"/>
    </source>
</evidence>
<feature type="region of interest" description="Disordered" evidence="10">
    <location>
        <begin position="87"/>
        <end position="110"/>
    </location>
</feature>
<dbReference type="GO" id="GO:0005525">
    <property type="term" value="F:GTP binding"/>
    <property type="evidence" value="ECO:0007669"/>
    <property type="project" value="UniProtKB-KW"/>
</dbReference>
<dbReference type="Proteomes" id="UP001276659">
    <property type="component" value="Unassembled WGS sequence"/>
</dbReference>
<dbReference type="InterPro" id="IPR036025">
    <property type="entry name" value="RtcB-like_sf"/>
</dbReference>
<feature type="binding site" evidence="9">
    <location>
        <position position="249"/>
    </location>
    <ligand>
        <name>Mn(2+)</name>
        <dbReference type="ChEBI" id="CHEBI:29035"/>
        <label>1</label>
    </ligand>
</feature>
<keyword evidence="4 8" id="KW-0547">Nucleotide-binding</keyword>
<evidence type="ECO:0000256" key="4">
    <source>
        <dbReference type="ARBA" id="ARBA00022741"/>
    </source>
</evidence>
<dbReference type="GO" id="GO:0046872">
    <property type="term" value="F:metal ion binding"/>
    <property type="evidence" value="ECO:0007669"/>
    <property type="project" value="UniProtKB-KW"/>
</dbReference>
<comment type="catalytic activity">
    <reaction evidence="7">
        <text>a 3'-end 3'-phospho-ribonucleotide-RNA + a 5'-end dephospho-ribonucleoside-RNA + GTP = a ribonucleotidyl-ribonucleotide-RNA + GMP + diphosphate</text>
        <dbReference type="Rhea" id="RHEA:68076"/>
        <dbReference type="Rhea" id="RHEA-COMP:10463"/>
        <dbReference type="Rhea" id="RHEA-COMP:13936"/>
        <dbReference type="Rhea" id="RHEA-COMP:17355"/>
        <dbReference type="ChEBI" id="CHEBI:33019"/>
        <dbReference type="ChEBI" id="CHEBI:37565"/>
        <dbReference type="ChEBI" id="CHEBI:58115"/>
        <dbReference type="ChEBI" id="CHEBI:83062"/>
        <dbReference type="ChEBI" id="CHEBI:138284"/>
        <dbReference type="ChEBI" id="CHEBI:173118"/>
        <dbReference type="EC" id="6.5.1.8"/>
    </reaction>
</comment>
<feature type="compositionally biased region" description="Polar residues" evidence="10">
    <location>
        <begin position="1"/>
        <end position="16"/>
    </location>
</feature>
<feature type="binding site" evidence="8">
    <location>
        <begin position="248"/>
        <end position="252"/>
    </location>
    <ligand>
        <name>GMP</name>
        <dbReference type="ChEBI" id="CHEBI:58115"/>
    </ligand>
</feature>
<dbReference type="PANTHER" id="PTHR11118:SF1">
    <property type="entry name" value="RNA-SPLICING LIGASE RTCB HOMOLOG"/>
    <property type="match status" value="1"/>
</dbReference>
<accession>A0AAD9ZE61</accession>
<proteinExistence type="predicted"/>
<name>A0AAD9ZE61_9LECA</name>
<keyword evidence="6 9" id="KW-0464">Manganese</keyword>
<evidence type="ECO:0000256" key="9">
    <source>
        <dbReference type="PIRSR" id="PIRSR601233-3"/>
    </source>
</evidence>
<dbReference type="EMBL" id="JASNWA010000004">
    <property type="protein sequence ID" value="KAK3176450.1"/>
    <property type="molecule type" value="Genomic_DNA"/>
</dbReference>
<feature type="region of interest" description="Disordered" evidence="10">
    <location>
        <begin position="1"/>
        <end position="30"/>
    </location>
</feature>
<dbReference type="GO" id="GO:0170057">
    <property type="term" value="F:RNA ligase (GTP) activity"/>
    <property type="evidence" value="ECO:0007669"/>
    <property type="project" value="UniProtKB-EC"/>
</dbReference>
<feature type="compositionally biased region" description="Polar residues" evidence="10">
    <location>
        <begin position="411"/>
        <end position="425"/>
    </location>
</feature>